<evidence type="ECO:0000313" key="6">
    <source>
        <dbReference type="EMBL" id="EWY35657.1"/>
    </source>
</evidence>
<gene>
    <name evidence="6" type="ORF">N825_05190</name>
</gene>
<dbReference type="GO" id="GO:0006493">
    <property type="term" value="P:protein O-linked glycosylation"/>
    <property type="evidence" value="ECO:0007669"/>
    <property type="project" value="TreeGrafter"/>
</dbReference>
<keyword evidence="3" id="KW-0677">Repeat</keyword>
<dbReference type="Gene3D" id="3.40.50.11380">
    <property type="match status" value="1"/>
</dbReference>
<dbReference type="Gene3D" id="3.40.50.2000">
    <property type="entry name" value="Glycogen Phosphorylase B"/>
    <property type="match status" value="1"/>
</dbReference>
<accession>W9GTB0</accession>
<dbReference type="PANTHER" id="PTHR44998">
    <property type="match status" value="1"/>
</dbReference>
<dbReference type="Pfam" id="PF13844">
    <property type="entry name" value="Glyco_transf_41"/>
    <property type="match status" value="1"/>
</dbReference>
<keyword evidence="4" id="KW-0802">TPR repeat</keyword>
<reference evidence="6 7" key="1">
    <citation type="submission" date="2013-08" db="EMBL/GenBank/DDBJ databases">
        <title>The genome sequence of Skermanella stibiiresistens.</title>
        <authorList>
            <person name="Zhu W."/>
            <person name="Wang G."/>
        </authorList>
    </citation>
    <scope>NUCLEOTIDE SEQUENCE [LARGE SCALE GENOMIC DNA]</scope>
    <source>
        <strain evidence="6 7">SB22</strain>
    </source>
</reference>
<comment type="caution">
    <text evidence="6">The sequence shown here is derived from an EMBL/GenBank/DDBJ whole genome shotgun (WGS) entry which is preliminary data.</text>
</comment>
<name>W9GTB0_9PROT</name>
<dbReference type="STRING" id="1385369.N825_05190"/>
<comment type="pathway">
    <text evidence="1">Protein modification; protein glycosylation.</text>
</comment>
<evidence type="ECO:0000256" key="1">
    <source>
        <dbReference type="ARBA" id="ARBA00004922"/>
    </source>
</evidence>
<keyword evidence="2" id="KW-0808">Transferase</keyword>
<dbReference type="SUPFAM" id="SSF53756">
    <property type="entry name" value="UDP-Glycosyltransferase/glycogen phosphorylase"/>
    <property type="match status" value="1"/>
</dbReference>
<evidence type="ECO:0000256" key="3">
    <source>
        <dbReference type="ARBA" id="ARBA00022737"/>
    </source>
</evidence>
<evidence type="ECO:0000256" key="4">
    <source>
        <dbReference type="ARBA" id="ARBA00022803"/>
    </source>
</evidence>
<feature type="non-terminal residue" evidence="6">
    <location>
        <position position="424"/>
    </location>
</feature>
<evidence type="ECO:0000256" key="2">
    <source>
        <dbReference type="ARBA" id="ARBA00022679"/>
    </source>
</evidence>
<dbReference type="EMBL" id="AVFL01000100">
    <property type="protein sequence ID" value="EWY35657.1"/>
    <property type="molecule type" value="Genomic_DNA"/>
</dbReference>
<dbReference type="Proteomes" id="UP000019486">
    <property type="component" value="Unassembled WGS sequence"/>
</dbReference>
<proteinExistence type="predicted"/>
<dbReference type="InterPro" id="IPR029489">
    <property type="entry name" value="OGT/SEC/SPY_C"/>
</dbReference>
<dbReference type="GO" id="GO:0016757">
    <property type="term" value="F:glycosyltransferase activity"/>
    <property type="evidence" value="ECO:0007669"/>
    <property type="project" value="TreeGrafter"/>
</dbReference>
<keyword evidence="7" id="KW-1185">Reference proteome</keyword>
<dbReference type="AlphaFoldDB" id="W9GTB0"/>
<organism evidence="6 7">
    <name type="scientific">Skermanella stibiiresistens SB22</name>
    <dbReference type="NCBI Taxonomy" id="1385369"/>
    <lineage>
        <taxon>Bacteria</taxon>
        <taxon>Pseudomonadati</taxon>
        <taxon>Pseudomonadota</taxon>
        <taxon>Alphaproteobacteria</taxon>
        <taxon>Rhodospirillales</taxon>
        <taxon>Azospirillaceae</taxon>
        <taxon>Skermanella</taxon>
    </lineage>
</organism>
<protein>
    <recommendedName>
        <fullName evidence="5">O-GlcNAc transferase C-terminal domain-containing protein</fullName>
    </recommendedName>
</protein>
<evidence type="ECO:0000313" key="7">
    <source>
        <dbReference type="Proteomes" id="UP000019486"/>
    </source>
</evidence>
<feature type="domain" description="O-GlcNAc transferase C-terminal" evidence="5">
    <location>
        <begin position="257"/>
        <end position="421"/>
    </location>
</feature>
<evidence type="ECO:0000259" key="5">
    <source>
        <dbReference type="Pfam" id="PF13844"/>
    </source>
</evidence>
<sequence>LSGDAGLEVKMALALPIIPESLEHITETRERMLDAVTRLTGRGVRLDDPLAQVGQTCFYLAYHAACDRELQRAVARLYETACPGLLQDRADPPARPDGRRRVGLVSQYWHQHTIAKLNQGLVRGLDRRRLHVTLFTTPHAGDAMRAALAAAADRVVELPLDLAAARDRVAAERLDVLYYPDIGMSALTYFLAFARLAPLQCVGWGHPDTTGIANLDRFLSCDAMEPDDAGDHYTETLVRLPGPTIHYARPALPARLKPRSAFGLPDDAHVHVCPQSLFKIHPDFDRVLVELLRRDPKALVALLSGRDRNLDELLRRRIARAGPDVVSRLRFLRQMPLPDFLSLVAVSDVMLDPLHYSGGNTSLEALALGTPIVTWPGRFMRGRHTHGFHRLMELDDCVARDHDHYVDIAHALANDPARRAHVSR</sequence>
<dbReference type="PANTHER" id="PTHR44998:SF1">
    <property type="entry name" value="UDP-N-ACETYLGLUCOSAMINE--PEPTIDE N-ACETYLGLUCOSAMINYLTRANSFERASE 110 KDA SUBUNIT"/>
    <property type="match status" value="1"/>
</dbReference>
<feature type="non-terminal residue" evidence="6">
    <location>
        <position position="1"/>
    </location>
</feature>